<dbReference type="AlphaFoldDB" id="A0A5A7VKT4"/>
<reference evidence="1 2" key="1">
    <citation type="submission" date="2019-08" db="EMBL/GenBank/DDBJ databases">
        <title>Draft genome sequences of two oriental melons (Cucumis melo L. var makuwa).</title>
        <authorList>
            <person name="Kwon S.-Y."/>
        </authorList>
    </citation>
    <scope>NUCLEOTIDE SEQUENCE [LARGE SCALE GENOMIC DNA]</scope>
    <source>
        <strain evidence="2">cv. SW 3</strain>
        <tissue evidence="1">Leaf</tissue>
    </source>
</reference>
<comment type="caution">
    <text evidence="1">The sequence shown here is derived from an EMBL/GenBank/DDBJ whole genome shotgun (WGS) entry which is preliminary data.</text>
</comment>
<protein>
    <submittedName>
        <fullName evidence="1">Uncharacterized protein</fullName>
    </submittedName>
</protein>
<accession>A0A5A7VKT4</accession>
<organism evidence="1 2">
    <name type="scientific">Cucumis melo var. makuwa</name>
    <name type="common">Oriental melon</name>
    <dbReference type="NCBI Taxonomy" id="1194695"/>
    <lineage>
        <taxon>Eukaryota</taxon>
        <taxon>Viridiplantae</taxon>
        <taxon>Streptophyta</taxon>
        <taxon>Embryophyta</taxon>
        <taxon>Tracheophyta</taxon>
        <taxon>Spermatophyta</taxon>
        <taxon>Magnoliopsida</taxon>
        <taxon>eudicotyledons</taxon>
        <taxon>Gunneridae</taxon>
        <taxon>Pentapetalae</taxon>
        <taxon>rosids</taxon>
        <taxon>fabids</taxon>
        <taxon>Cucurbitales</taxon>
        <taxon>Cucurbitaceae</taxon>
        <taxon>Benincaseae</taxon>
        <taxon>Cucumis</taxon>
    </lineage>
</organism>
<name>A0A5A7VKT4_CUCMM</name>
<dbReference type="EMBL" id="SSTE01000188">
    <property type="protein sequence ID" value="KAA0067807.1"/>
    <property type="molecule type" value="Genomic_DNA"/>
</dbReference>
<sequence length="299" mass="33238">MQNKEVTSPSAIQLLLEDDQNFVVRSTALVGVIGQLRHLESQRSNFYWGTIGLLPSDPHPGRSDRAPSSFEKVTPPPMIQLLLGDNWAFVVRSTVLIHNLSRNDRAPSSFEERSGTFVILRGDSTVSDPTFTWGLSSFYQQIHHSDRSDREPSSFGEVISPLAIQLLLRDDRTFVIRSTTLVGGIKAFIVWRGDSPVSYTNSIRGRLDFCRQIHRTDRSDQTSSFFEEVTPSSVIQLLLEDNQAFVVQSTALVGAIGTFVVWRGDSAVSDPTSTEGRSSSYLRSIALVGAIGDLHRLER</sequence>
<evidence type="ECO:0000313" key="1">
    <source>
        <dbReference type="EMBL" id="KAA0067807.1"/>
    </source>
</evidence>
<gene>
    <name evidence="1" type="ORF">E6C27_scaffold2484G00100</name>
</gene>
<dbReference type="Proteomes" id="UP000321393">
    <property type="component" value="Unassembled WGS sequence"/>
</dbReference>
<proteinExistence type="predicted"/>
<evidence type="ECO:0000313" key="2">
    <source>
        <dbReference type="Proteomes" id="UP000321393"/>
    </source>
</evidence>